<evidence type="ECO:0000256" key="1">
    <source>
        <dbReference type="SAM" id="MobiDB-lite"/>
    </source>
</evidence>
<dbReference type="GO" id="GO:0003677">
    <property type="term" value="F:DNA binding"/>
    <property type="evidence" value="ECO:0007669"/>
    <property type="project" value="InterPro"/>
</dbReference>
<reference evidence="3 4" key="1">
    <citation type="submission" date="2018-11" db="EMBL/GenBank/DDBJ databases">
        <title>Whole genome sequence of Streptomyces paromomycinus NBRC 15454(T).</title>
        <authorList>
            <person name="Komaki H."/>
            <person name="Tamura T."/>
        </authorList>
    </citation>
    <scope>NUCLEOTIDE SEQUENCE [LARGE SCALE GENOMIC DNA]</scope>
    <source>
        <strain evidence="3 4">NBRC 15454</strain>
    </source>
</reference>
<comment type="caution">
    <text evidence="3">The sequence shown here is derived from an EMBL/GenBank/DDBJ whole genome shotgun (WGS) entry which is preliminary data.</text>
</comment>
<dbReference type="InterPro" id="IPR001387">
    <property type="entry name" value="Cro/C1-type_HTH"/>
</dbReference>
<dbReference type="Pfam" id="PF13560">
    <property type="entry name" value="HTH_31"/>
    <property type="match status" value="1"/>
</dbReference>
<evidence type="ECO:0000313" key="4">
    <source>
        <dbReference type="Proteomes" id="UP000286746"/>
    </source>
</evidence>
<evidence type="ECO:0000313" key="3">
    <source>
        <dbReference type="EMBL" id="GCD41775.1"/>
    </source>
</evidence>
<dbReference type="Gene3D" id="1.10.260.40">
    <property type="entry name" value="lambda repressor-like DNA-binding domains"/>
    <property type="match status" value="1"/>
</dbReference>
<gene>
    <name evidence="3" type="ORF">GKJPGBOP_01432</name>
</gene>
<feature type="compositionally biased region" description="Low complexity" evidence="1">
    <location>
        <begin position="1"/>
        <end position="20"/>
    </location>
</feature>
<organism evidence="3 4">
    <name type="scientific">Streptomyces paromomycinus</name>
    <name type="common">Streptomyces rimosus subsp. paromomycinus</name>
    <dbReference type="NCBI Taxonomy" id="92743"/>
    <lineage>
        <taxon>Bacteria</taxon>
        <taxon>Bacillati</taxon>
        <taxon>Actinomycetota</taxon>
        <taxon>Actinomycetes</taxon>
        <taxon>Kitasatosporales</taxon>
        <taxon>Streptomycetaceae</taxon>
        <taxon>Streptomyces</taxon>
    </lineage>
</organism>
<proteinExistence type="predicted"/>
<dbReference type="InterPro" id="IPR010982">
    <property type="entry name" value="Lambda_DNA-bd_dom_sf"/>
</dbReference>
<evidence type="ECO:0000259" key="2">
    <source>
        <dbReference type="PROSITE" id="PS50943"/>
    </source>
</evidence>
<sequence>MKKTSATAGAGGPAPASGPTTRRRQVGFRLQALRKAAGLSAEEAGELAGISKATVSRYETAKGNVRWNQVDHLCRAYNASDDERAAPVELAKNSKVTDAWWVSQVSSMPSDLGMLIALESEAQRISQFASSVVPGLLQTHDYARGITATPGYEVAPDDLAALLNTRMQRQTLLRRDAPPRYRVILDESVIRRAVGGPTVMAAQLDHLLERAEDPDITIQVLPFARGAYSGALSGFITIGGPDPNLDVVYTETISGSLYLEKPEELTMCAAAFEYLLGEALPPNSSAEMIAEVRKQHLKSEE</sequence>
<dbReference type="SMART" id="SM00530">
    <property type="entry name" value="HTH_XRE"/>
    <property type="match status" value="1"/>
</dbReference>
<dbReference type="AlphaFoldDB" id="A0A401VXK7"/>
<dbReference type="EMBL" id="BHZD01000001">
    <property type="protein sequence ID" value="GCD41775.1"/>
    <property type="molecule type" value="Genomic_DNA"/>
</dbReference>
<dbReference type="Pfam" id="PF19054">
    <property type="entry name" value="DUF5753"/>
    <property type="match status" value="1"/>
</dbReference>
<dbReference type="SUPFAM" id="SSF47413">
    <property type="entry name" value="lambda repressor-like DNA-binding domains"/>
    <property type="match status" value="1"/>
</dbReference>
<keyword evidence="4" id="KW-1185">Reference proteome</keyword>
<dbReference type="CDD" id="cd00093">
    <property type="entry name" value="HTH_XRE"/>
    <property type="match status" value="1"/>
</dbReference>
<name>A0A401VXK7_STREY</name>
<protein>
    <submittedName>
        <fullName evidence="3">Transcriptional regulator</fullName>
    </submittedName>
</protein>
<dbReference type="RefSeq" id="WP_125052945.1">
    <property type="nucleotide sequence ID" value="NZ_BHZD01000001.1"/>
</dbReference>
<dbReference type="Proteomes" id="UP000286746">
    <property type="component" value="Unassembled WGS sequence"/>
</dbReference>
<feature type="region of interest" description="Disordered" evidence="1">
    <location>
        <begin position="1"/>
        <end position="23"/>
    </location>
</feature>
<dbReference type="InterPro" id="IPR043917">
    <property type="entry name" value="DUF5753"/>
</dbReference>
<feature type="domain" description="HTH cro/C1-type" evidence="2">
    <location>
        <begin position="30"/>
        <end position="84"/>
    </location>
</feature>
<dbReference type="PROSITE" id="PS50943">
    <property type="entry name" value="HTH_CROC1"/>
    <property type="match status" value="1"/>
</dbReference>
<accession>A0A401VXK7</accession>